<accession>A0A395M2I0</accession>
<keyword evidence="2" id="KW-0378">Hydrolase</keyword>
<dbReference type="Pfam" id="PF18939">
    <property type="entry name" value="DUF5686"/>
    <property type="match status" value="1"/>
</dbReference>
<evidence type="ECO:0000256" key="1">
    <source>
        <dbReference type="SAM" id="SignalP"/>
    </source>
</evidence>
<dbReference type="InterPro" id="IPR008969">
    <property type="entry name" value="CarboxyPept-like_regulatory"/>
</dbReference>
<protein>
    <submittedName>
        <fullName evidence="2">Carboxypeptidase-like regulatory domain-containing protein</fullName>
    </submittedName>
</protein>
<reference evidence="2 3" key="1">
    <citation type="journal article" date="2011" name="ISME J.">
        <title>Community ecology of hot spring cyanobacterial mats: predominant populations and their functional potential.</title>
        <authorList>
            <person name="Klatt C.G."/>
            <person name="Wood J.M."/>
            <person name="Rusch D.B."/>
            <person name="Bateson M.M."/>
            <person name="Hamamura N."/>
            <person name="Heidelberg J.F."/>
            <person name="Grossman A.R."/>
            <person name="Bhaya D."/>
            <person name="Cohan F.M."/>
            <person name="Kuhl M."/>
            <person name="Bryant D.A."/>
            <person name="Ward D.M."/>
        </authorList>
    </citation>
    <scope>NUCLEOTIDE SEQUENCE [LARGE SCALE GENOMIC DNA]</scope>
    <source>
        <strain evidence="2">OS</strain>
    </source>
</reference>
<dbReference type="Proteomes" id="UP000266389">
    <property type="component" value="Unassembled WGS sequence"/>
</dbReference>
<dbReference type="SUPFAM" id="SSF49464">
    <property type="entry name" value="Carboxypeptidase regulatory domain-like"/>
    <property type="match status" value="1"/>
</dbReference>
<feature type="chain" id="PRO_5017421700" evidence="1">
    <location>
        <begin position="20"/>
        <end position="788"/>
    </location>
</feature>
<dbReference type="GO" id="GO:0004180">
    <property type="term" value="F:carboxypeptidase activity"/>
    <property type="evidence" value="ECO:0007669"/>
    <property type="project" value="UniProtKB-KW"/>
</dbReference>
<keyword evidence="1" id="KW-0732">Signal</keyword>
<keyword evidence="2" id="KW-0121">Carboxypeptidase</keyword>
<dbReference type="AlphaFoldDB" id="A0A395M2I0"/>
<dbReference type="Gene3D" id="2.60.40.1120">
    <property type="entry name" value="Carboxypeptidase-like, regulatory domain"/>
    <property type="match status" value="1"/>
</dbReference>
<feature type="signal peptide" evidence="1">
    <location>
        <begin position="1"/>
        <end position="19"/>
    </location>
</feature>
<sequence length="788" mass="88986">MRLLTVGFLFWLITQPLFAQTEPALYGTITDKRTGEPLAGATIKVKDENGNVIRGAKSNLEGRYRIALPLGRYTVEVSYLGYKMQSAQVYIALPLEKNFALSEGEVRAPEILVDAGEDLVTTIMKRAIREKKRQRDSLRSYELEAYTKRLTRRDSSIAGITETFAKGYWRKGDTLREVVVQERITENIKAQLPADVTISAGVRNLLDFSEERIPILGNRFVSPIANDAFSCYDFELMETVQSDFGEIFTIKLIPKNNFIPLFTGTIKIASNTYALIAADLVPHRSGFKLPYVKDVKLSYKQTQDLHYDRNGNAFWLPSTQFLEGALTISVANGFVELPRISFTQTTVISRYLVNEPVPDTLFEKRLVTKAPSAKQFDSAFWKEREFVTLTEEEQRAYQTLDSSKTLLSQFQPRGLGARFGSSPPTGLVRHLLNLPNIRFNRVEGFFLGGRLALDSLTATTALKGSLGYGTERQEWLWEAGFEQWLDASRRFSFGAELYRTTTFTPERNGMIPLANALLGLFERRDYHNYFRAEGFKVFTRYTPNARFSYTLSFLSETQRSMPIVPPGHRWFSWLESQSFRDNPPIADGVMRSLTFEFNYGTPFSAFLGQPTLFVQLEHSSSPIGSDFDFTRLWAIGSLRIRSFFTERFLSPYFALQLEVGTFFGPSLPPQRYFSVESPIGGLAFSNVMIGVSEKEFIGTSLVSLIVEHNFQSVPFELLGITFLERENIQLILHGGIAGIWQGSAFTLYREAGLGIGGIFGLIRLDGAVGFLQNQPPRFRWAIGAGLLL</sequence>
<name>A0A395M2I0_9BACT</name>
<keyword evidence="2" id="KW-0645">Protease</keyword>
<dbReference type="InterPro" id="IPR043741">
    <property type="entry name" value="DUF5686"/>
</dbReference>
<gene>
    <name evidence="2" type="ORF">D0433_07475</name>
</gene>
<evidence type="ECO:0000313" key="3">
    <source>
        <dbReference type="Proteomes" id="UP000266389"/>
    </source>
</evidence>
<proteinExistence type="predicted"/>
<organism evidence="2 3">
    <name type="scientific">Candidatus Thermochlorobacter aerophilus</name>
    <dbReference type="NCBI Taxonomy" id="1868324"/>
    <lineage>
        <taxon>Bacteria</taxon>
        <taxon>Pseudomonadati</taxon>
        <taxon>Chlorobiota</taxon>
        <taxon>Chlorobiia</taxon>
        <taxon>Chlorobiales</taxon>
        <taxon>Candidatus Thermochlorobacteriaceae</taxon>
        <taxon>Candidatus Thermochlorobacter</taxon>
    </lineage>
</organism>
<dbReference type="EMBL" id="PHFL01000046">
    <property type="protein sequence ID" value="RFM24124.1"/>
    <property type="molecule type" value="Genomic_DNA"/>
</dbReference>
<dbReference type="Pfam" id="PF13620">
    <property type="entry name" value="CarboxypepD_reg"/>
    <property type="match status" value="1"/>
</dbReference>
<evidence type="ECO:0000313" key="2">
    <source>
        <dbReference type="EMBL" id="RFM24124.1"/>
    </source>
</evidence>
<comment type="caution">
    <text evidence="2">The sequence shown here is derived from an EMBL/GenBank/DDBJ whole genome shotgun (WGS) entry which is preliminary data.</text>
</comment>